<dbReference type="EMBL" id="JAIWYP010000011">
    <property type="protein sequence ID" value="KAH3739101.1"/>
    <property type="molecule type" value="Genomic_DNA"/>
</dbReference>
<comment type="caution">
    <text evidence="1">The sequence shown here is derived from an EMBL/GenBank/DDBJ whole genome shotgun (WGS) entry which is preliminary data.</text>
</comment>
<reference evidence="1" key="1">
    <citation type="journal article" date="2019" name="bioRxiv">
        <title>The Genome of the Zebra Mussel, Dreissena polymorpha: A Resource for Invasive Species Research.</title>
        <authorList>
            <person name="McCartney M.A."/>
            <person name="Auch B."/>
            <person name="Kono T."/>
            <person name="Mallez S."/>
            <person name="Zhang Y."/>
            <person name="Obille A."/>
            <person name="Becker A."/>
            <person name="Abrahante J.E."/>
            <person name="Garbe J."/>
            <person name="Badalamenti J.P."/>
            <person name="Herman A."/>
            <person name="Mangelson H."/>
            <person name="Liachko I."/>
            <person name="Sullivan S."/>
            <person name="Sone E.D."/>
            <person name="Koren S."/>
            <person name="Silverstein K.A.T."/>
            <person name="Beckman K.B."/>
            <person name="Gohl D.M."/>
        </authorList>
    </citation>
    <scope>NUCLEOTIDE SEQUENCE</scope>
    <source>
        <strain evidence="1">Duluth1</strain>
        <tissue evidence="1">Whole animal</tissue>
    </source>
</reference>
<dbReference type="AlphaFoldDB" id="A0A9D4D738"/>
<reference evidence="1" key="2">
    <citation type="submission" date="2020-11" db="EMBL/GenBank/DDBJ databases">
        <authorList>
            <person name="McCartney M.A."/>
            <person name="Auch B."/>
            <person name="Kono T."/>
            <person name="Mallez S."/>
            <person name="Becker A."/>
            <person name="Gohl D.M."/>
            <person name="Silverstein K.A.T."/>
            <person name="Koren S."/>
            <person name="Bechman K.B."/>
            <person name="Herman A."/>
            <person name="Abrahante J.E."/>
            <person name="Garbe J."/>
        </authorList>
    </citation>
    <scope>NUCLEOTIDE SEQUENCE</scope>
    <source>
        <strain evidence="1">Duluth1</strain>
        <tissue evidence="1">Whole animal</tissue>
    </source>
</reference>
<organism evidence="1 2">
    <name type="scientific">Dreissena polymorpha</name>
    <name type="common">Zebra mussel</name>
    <name type="synonym">Mytilus polymorpha</name>
    <dbReference type="NCBI Taxonomy" id="45954"/>
    <lineage>
        <taxon>Eukaryota</taxon>
        <taxon>Metazoa</taxon>
        <taxon>Spiralia</taxon>
        <taxon>Lophotrochozoa</taxon>
        <taxon>Mollusca</taxon>
        <taxon>Bivalvia</taxon>
        <taxon>Autobranchia</taxon>
        <taxon>Heteroconchia</taxon>
        <taxon>Euheterodonta</taxon>
        <taxon>Imparidentia</taxon>
        <taxon>Neoheterodontei</taxon>
        <taxon>Myida</taxon>
        <taxon>Dreissenoidea</taxon>
        <taxon>Dreissenidae</taxon>
        <taxon>Dreissena</taxon>
    </lineage>
</organism>
<name>A0A9D4D738_DREPO</name>
<evidence type="ECO:0000313" key="1">
    <source>
        <dbReference type="EMBL" id="KAH3739101.1"/>
    </source>
</evidence>
<keyword evidence="2" id="KW-1185">Reference proteome</keyword>
<accession>A0A9D4D738</accession>
<proteinExistence type="predicted"/>
<protein>
    <submittedName>
        <fullName evidence="1">Uncharacterized protein</fullName>
    </submittedName>
</protein>
<evidence type="ECO:0000313" key="2">
    <source>
        <dbReference type="Proteomes" id="UP000828390"/>
    </source>
</evidence>
<gene>
    <name evidence="1" type="ORF">DPMN_045748</name>
</gene>
<dbReference type="Proteomes" id="UP000828390">
    <property type="component" value="Unassembled WGS sequence"/>
</dbReference>
<sequence>MFFCEKVRTTSSVQHASKIYLPPIGLRLVQKYVGVDFKRPSPGKDDRGLNALSNALNLKRPAFPDPESLKLKSILKHVDGLTTERDNGQDPHTISKAGPADIRKHSIHKVDDYVINENVISSSVPLYHNSVVMEAGKYDSQVKSNKQNMNANALFQLTNEEPIEEPMSTRSKTPISDQQTRNEINLNMTFSHNPHEPTANTRESEQLSCDEVFGETNALNKDGIVNDSPETQGKVVIDTSYNLVERRSSRSTFRT</sequence>